<evidence type="ECO:0000259" key="5">
    <source>
        <dbReference type="Pfam" id="PF22692"/>
    </source>
</evidence>
<keyword evidence="6" id="KW-0969">Cilium</keyword>
<keyword evidence="6" id="KW-0282">Flagellum</keyword>
<accession>A0ABT1NB96</accession>
<comment type="subcellular location">
    <subcellularLocation>
        <location evidence="2">Bacterial flagellum basal body</location>
    </subcellularLocation>
</comment>
<dbReference type="InterPro" id="IPR053967">
    <property type="entry name" value="LlgE_F_G-like_D1"/>
</dbReference>
<dbReference type="PANTHER" id="PTHR30435:SF19">
    <property type="entry name" value="FLAGELLAR BASAL-BODY ROD PROTEIN FLGG"/>
    <property type="match status" value="1"/>
</dbReference>
<evidence type="ECO:0000313" key="6">
    <source>
        <dbReference type="EMBL" id="MCQ1528527.1"/>
    </source>
</evidence>
<dbReference type="RefSeq" id="WP_255226049.1">
    <property type="nucleotide sequence ID" value="NZ_JAJEKE010000002.1"/>
</dbReference>
<feature type="domain" description="Flagellar basal-body/hook protein C-terminal" evidence="4">
    <location>
        <begin position="211"/>
        <end position="255"/>
    </location>
</feature>
<dbReference type="NCBIfam" id="TIGR03506">
    <property type="entry name" value="FlgEFG_subfam"/>
    <property type="match status" value="1"/>
</dbReference>
<dbReference type="EMBL" id="JAJEKE010000002">
    <property type="protein sequence ID" value="MCQ1528527.1"/>
    <property type="molecule type" value="Genomic_DNA"/>
</dbReference>
<keyword evidence="2" id="KW-0975">Bacterial flagellum</keyword>
<dbReference type="InterPro" id="IPR037925">
    <property type="entry name" value="FlgE/F/G-like"/>
</dbReference>
<dbReference type="InterPro" id="IPR012836">
    <property type="entry name" value="FlgF"/>
</dbReference>
<comment type="caution">
    <text evidence="6">The sequence shown here is derived from an EMBL/GenBank/DDBJ whole genome shotgun (WGS) entry which is preliminary data.</text>
</comment>
<feature type="domain" description="Flagellar hook protein FlgE/F/G-like D1" evidence="5">
    <location>
        <begin position="102"/>
        <end position="164"/>
    </location>
</feature>
<protein>
    <submittedName>
        <fullName evidence="6">Flagellar basal-body rod protein FlgF</fullName>
    </submittedName>
</protein>
<dbReference type="Pfam" id="PF00460">
    <property type="entry name" value="Flg_bb_rod"/>
    <property type="match status" value="1"/>
</dbReference>
<comment type="similarity">
    <text evidence="1 2">Belongs to the flagella basal body rod proteins family.</text>
</comment>
<dbReference type="InterPro" id="IPR010930">
    <property type="entry name" value="Flg_bb/hook_C_dom"/>
</dbReference>
<sequence length="260" mass="28429">MVRGLYISASSAVSEGKRIDTISNNIANANTTGFKKDMYITQSFPEILTMKIGGESLSIGSVRMPAPFNYIGTMSAGVHTSVVATDFTQGHHDPTGNPLDVAISGKGFLAVEANGGERYTRDGSFVIDAEGYLVNKDGYKVFGENGYIKISSKEIQINEKGEITSDGVLIDRLKLVDFQDYSALMKEGDNLYAIISEEWTDNDKAFEGTIRQGFVEGSNVNSVREMVDMIAMLRTYEANQRLIKAHDELLGKAVNEVGRL</sequence>
<gene>
    <name evidence="6" type="primary">flgF</name>
    <name evidence="6" type="ORF">LJD61_03055</name>
</gene>
<keyword evidence="7" id="KW-1185">Reference proteome</keyword>
<dbReference type="Pfam" id="PF22692">
    <property type="entry name" value="LlgE_F_G_D1"/>
    <property type="match status" value="1"/>
</dbReference>
<reference evidence="6 7" key="1">
    <citation type="submission" date="2021-10" db="EMBL/GenBank/DDBJ databases">
        <title>Lutispora strain m25 sp. nov., a thermophilic, non-spore-forming bacterium isolated from a lab-scale methanogenic bioreactor digesting anaerobic sludge.</title>
        <authorList>
            <person name="El Houari A."/>
            <person name="Mcdonald J."/>
        </authorList>
    </citation>
    <scope>NUCLEOTIDE SEQUENCE [LARGE SCALE GENOMIC DNA]</scope>
    <source>
        <strain evidence="7">m25</strain>
    </source>
</reference>
<dbReference type="Proteomes" id="UP001651880">
    <property type="component" value="Unassembled WGS sequence"/>
</dbReference>
<dbReference type="Pfam" id="PF06429">
    <property type="entry name" value="Flg_bbr_C"/>
    <property type="match status" value="1"/>
</dbReference>
<evidence type="ECO:0000256" key="2">
    <source>
        <dbReference type="RuleBase" id="RU362116"/>
    </source>
</evidence>
<dbReference type="InterPro" id="IPR020013">
    <property type="entry name" value="Flagellar_FlgE/F/G"/>
</dbReference>
<dbReference type="PANTHER" id="PTHR30435">
    <property type="entry name" value="FLAGELLAR PROTEIN"/>
    <property type="match status" value="1"/>
</dbReference>
<dbReference type="InterPro" id="IPR001444">
    <property type="entry name" value="Flag_bb_rod_N"/>
</dbReference>
<proteinExistence type="inferred from homology"/>
<organism evidence="6 7">
    <name type="scientific">Lutispora saccharofermentans</name>
    <dbReference type="NCBI Taxonomy" id="3024236"/>
    <lineage>
        <taxon>Bacteria</taxon>
        <taxon>Bacillati</taxon>
        <taxon>Bacillota</taxon>
        <taxon>Clostridia</taxon>
        <taxon>Lutisporales</taxon>
        <taxon>Lutisporaceae</taxon>
        <taxon>Lutispora</taxon>
    </lineage>
</organism>
<dbReference type="NCBIfam" id="TIGR02490">
    <property type="entry name" value="flgF"/>
    <property type="match status" value="1"/>
</dbReference>
<evidence type="ECO:0000256" key="1">
    <source>
        <dbReference type="ARBA" id="ARBA00009677"/>
    </source>
</evidence>
<evidence type="ECO:0000259" key="3">
    <source>
        <dbReference type="Pfam" id="PF00460"/>
    </source>
</evidence>
<evidence type="ECO:0000259" key="4">
    <source>
        <dbReference type="Pfam" id="PF06429"/>
    </source>
</evidence>
<dbReference type="SUPFAM" id="SSF117143">
    <property type="entry name" value="Flagellar hook protein flgE"/>
    <property type="match status" value="1"/>
</dbReference>
<evidence type="ECO:0000313" key="7">
    <source>
        <dbReference type="Proteomes" id="UP001651880"/>
    </source>
</evidence>
<keyword evidence="6" id="KW-0966">Cell projection</keyword>
<name>A0ABT1NB96_9FIRM</name>
<feature type="domain" description="Flagellar basal body rod protein N-terminal" evidence="3">
    <location>
        <begin position="13"/>
        <end position="35"/>
    </location>
</feature>